<name>A0AAE0W6Y3_9BIVA</name>
<comment type="caution">
    <text evidence="2">The sequence shown here is derived from an EMBL/GenBank/DDBJ whole genome shotgun (WGS) entry which is preliminary data.</text>
</comment>
<reference evidence="2" key="1">
    <citation type="journal article" date="2021" name="Genome Biol. Evol.">
        <title>A High-Quality Reference Genome for a Parasitic Bivalve with Doubly Uniparental Inheritance (Bivalvia: Unionida).</title>
        <authorList>
            <person name="Smith C.H."/>
        </authorList>
    </citation>
    <scope>NUCLEOTIDE SEQUENCE</scope>
    <source>
        <strain evidence="2">CHS0354</strain>
    </source>
</reference>
<gene>
    <name evidence="2" type="ORF">CHS0354_025951</name>
</gene>
<evidence type="ECO:0000313" key="3">
    <source>
        <dbReference type="Proteomes" id="UP001195483"/>
    </source>
</evidence>
<reference evidence="2" key="2">
    <citation type="journal article" date="2021" name="Genome Biol. Evol.">
        <title>Developing a high-quality reference genome for a parasitic bivalve with doubly uniparental inheritance (Bivalvia: Unionida).</title>
        <authorList>
            <person name="Smith C.H."/>
        </authorList>
    </citation>
    <scope>NUCLEOTIDE SEQUENCE</scope>
    <source>
        <strain evidence="2">CHS0354</strain>
        <tissue evidence="2">Mantle</tissue>
    </source>
</reference>
<feature type="chain" id="PRO_5041972317" evidence="1">
    <location>
        <begin position="20"/>
        <end position="98"/>
    </location>
</feature>
<evidence type="ECO:0000313" key="2">
    <source>
        <dbReference type="EMBL" id="KAK3603344.1"/>
    </source>
</evidence>
<dbReference type="EMBL" id="JAEAOA010001549">
    <property type="protein sequence ID" value="KAK3603344.1"/>
    <property type="molecule type" value="Genomic_DNA"/>
</dbReference>
<evidence type="ECO:0000256" key="1">
    <source>
        <dbReference type="SAM" id="SignalP"/>
    </source>
</evidence>
<keyword evidence="1" id="KW-0732">Signal</keyword>
<organism evidence="2 3">
    <name type="scientific">Potamilus streckersoni</name>
    <dbReference type="NCBI Taxonomy" id="2493646"/>
    <lineage>
        <taxon>Eukaryota</taxon>
        <taxon>Metazoa</taxon>
        <taxon>Spiralia</taxon>
        <taxon>Lophotrochozoa</taxon>
        <taxon>Mollusca</taxon>
        <taxon>Bivalvia</taxon>
        <taxon>Autobranchia</taxon>
        <taxon>Heteroconchia</taxon>
        <taxon>Palaeoheterodonta</taxon>
        <taxon>Unionida</taxon>
        <taxon>Unionoidea</taxon>
        <taxon>Unionidae</taxon>
        <taxon>Ambleminae</taxon>
        <taxon>Lampsilini</taxon>
        <taxon>Potamilus</taxon>
    </lineage>
</organism>
<sequence>MARLLYMTICICLASVFYAQSLPEKRSDVLSRYMKAMELHRQANGVSCSLYMDSCIPGKTKCCGDLKCLNFLRGYCLYPLESCSCEVQLFTNMDESYR</sequence>
<proteinExistence type="predicted"/>
<dbReference type="Proteomes" id="UP001195483">
    <property type="component" value="Unassembled WGS sequence"/>
</dbReference>
<dbReference type="AlphaFoldDB" id="A0AAE0W6Y3"/>
<reference evidence="2" key="3">
    <citation type="submission" date="2023-05" db="EMBL/GenBank/DDBJ databases">
        <authorList>
            <person name="Smith C.H."/>
        </authorList>
    </citation>
    <scope>NUCLEOTIDE SEQUENCE</scope>
    <source>
        <strain evidence="2">CHS0354</strain>
        <tissue evidence="2">Mantle</tissue>
    </source>
</reference>
<accession>A0AAE0W6Y3</accession>
<protein>
    <submittedName>
        <fullName evidence="2">Uncharacterized protein</fullName>
    </submittedName>
</protein>
<keyword evidence="3" id="KW-1185">Reference proteome</keyword>
<feature type="signal peptide" evidence="1">
    <location>
        <begin position="1"/>
        <end position="19"/>
    </location>
</feature>